<keyword evidence="13" id="KW-1185">Reference proteome</keyword>
<keyword evidence="8" id="KW-0496">Mitochondrion</keyword>
<evidence type="ECO:0000256" key="2">
    <source>
        <dbReference type="ARBA" id="ARBA00006375"/>
    </source>
</evidence>
<keyword evidence="4 10" id="KW-0812">Transmembrane</keyword>
<evidence type="ECO:0000256" key="10">
    <source>
        <dbReference type="PROSITE-ProRule" id="PRU00282"/>
    </source>
</evidence>
<keyword evidence="9 10" id="KW-0472">Membrane</keyword>
<dbReference type="InterPro" id="IPR049563">
    <property type="entry name" value="TXTP-like"/>
</dbReference>
<evidence type="ECO:0000256" key="11">
    <source>
        <dbReference type="RuleBase" id="RU000488"/>
    </source>
</evidence>
<dbReference type="GO" id="GO:0006843">
    <property type="term" value="P:mitochondrial citrate transmembrane transport"/>
    <property type="evidence" value="ECO:0007669"/>
    <property type="project" value="TreeGrafter"/>
</dbReference>
<feature type="repeat" description="Solcar" evidence="10">
    <location>
        <begin position="9"/>
        <end position="93"/>
    </location>
</feature>
<keyword evidence="3 11" id="KW-0813">Transport</keyword>
<keyword evidence="6" id="KW-0999">Mitochondrion inner membrane</keyword>
<evidence type="ECO:0000313" key="13">
    <source>
        <dbReference type="Proteomes" id="UP000754883"/>
    </source>
</evidence>
<dbReference type="Proteomes" id="UP000754883">
    <property type="component" value="Unassembled WGS sequence"/>
</dbReference>
<dbReference type="Pfam" id="PF00153">
    <property type="entry name" value="Mito_carr"/>
    <property type="match status" value="3"/>
</dbReference>
<protein>
    <recommendedName>
        <fullName evidence="14">Mitochondrial carrier</fullName>
    </recommendedName>
</protein>
<dbReference type="SUPFAM" id="SSF103506">
    <property type="entry name" value="Mitochondrial carrier"/>
    <property type="match status" value="1"/>
</dbReference>
<comment type="similarity">
    <text evidence="2 11">Belongs to the mitochondrial carrier (TC 2.A.29) family.</text>
</comment>
<reference evidence="12" key="1">
    <citation type="submission" date="2021-10" db="EMBL/GenBank/DDBJ databases">
        <authorList>
            <person name="Piombo E."/>
        </authorList>
    </citation>
    <scope>NUCLEOTIDE SEQUENCE</scope>
</reference>
<dbReference type="AlphaFoldDB" id="A0A9N9UD45"/>
<dbReference type="PROSITE" id="PS50920">
    <property type="entry name" value="SOLCAR"/>
    <property type="match status" value="3"/>
</dbReference>
<feature type="repeat" description="Solcar" evidence="10">
    <location>
        <begin position="106"/>
        <end position="191"/>
    </location>
</feature>
<dbReference type="PANTHER" id="PTHR45788">
    <property type="entry name" value="SUCCINATE/FUMARATE MITOCHONDRIAL TRANSPORTER-RELATED"/>
    <property type="match status" value="1"/>
</dbReference>
<evidence type="ECO:0000256" key="9">
    <source>
        <dbReference type="ARBA" id="ARBA00023136"/>
    </source>
</evidence>
<dbReference type="OrthoDB" id="44467at2759"/>
<evidence type="ECO:0000313" key="12">
    <source>
        <dbReference type="EMBL" id="CAG9984765.1"/>
    </source>
</evidence>
<evidence type="ECO:0008006" key="14">
    <source>
        <dbReference type="Google" id="ProtNLM"/>
    </source>
</evidence>
<evidence type="ECO:0000256" key="8">
    <source>
        <dbReference type="ARBA" id="ARBA00023128"/>
    </source>
</evidence>
<dbReference type="Gene3D" id="1.50.40.10">
    <property type="entry name" value="Mitochondrial carrier domain"/>
    <property type="match status" value="1"/>
</dbReference>
<gene>
    <name evidence="12" type="ORF">CBYS24578_00006502</name>
</gene>
<comment type="caution">
    <text evidence="12">The sequence shown here is derived from an EMBL/GenBank/DDBJ whole genome shotgun (WGS) entry which is preliminary data.</text>
</comment>
<evidence type="ECO:0000256" key="4">
    <source>
        <dbReference type="ARBA" id="ARBA00022692"/>
    </source>
</evidence>
<sequence length="304" mass="32393">MPGQKSQAPSPLQSIAAGAAAGGVESLVTYPTEYIKTRKQLLGASSVSSFRLLTTVIREHGVGVLYTGAGAFCISNASKSAVRFFTFDGIRNRLPKDTNTGKPTKLSNMIAGVAAGVAESVTVVTPGESIKTKIVEDRAGARKFTSTGHVIWSTLQTQGARGLYRGVVPVTLKQGSNALVRFTSYHALFDVIEPYLARTGYGTFTAPAAGALAGIITVYATMPFDTIKTRMQGLSAGSGKIGTLQFLRLIYHESGVTGLWKGTTPRLMRLSVSGALSFSIYQHVLDLMRRASITQHQSKEELLS</sequence>
<dbReference type="PANTHER" id="PTHR45788:SF4">
    <property type="entry name" value="TRICARBOXYLATE TRANSPORT PROTEIN, MITOCHONDRIAL"/>
    <property type="match status" value="1"/>
</dbReference>
<dbReference type="GO" id="GO:0031966">
    <property type="term" value="C:mitochondrial membrane"/>
    <property type="evidence" value="ECO:0007669"/>
    <property type="project" value="UniProtKB-SubCell"/>
</dbReference>
<accession>A0A9N9UD45</accession>
<keyword evidence="5" id="KW-0677">Repeat</keyword>
<evidence type="ECO:0000256" key="7">
    <source>
        <dbReference type="ARBA" id="ARBA00022989"/>
    </source>
</evidence>
<evidence type="ECO:0000256" key="6">
    <source>
        <dbReference type="ARBA" id="ARBA00022792"/>
    </source>
</evidence>
<keyword evidence="7" id="KW-1133">Transmembrane helix</keyword>
<comment type="subcellular location">
    <subcellularLocation>
        <location evidence="1">Mitochondrion membrane</location>
        <topology evidence="1">Multi-pass membrane protein</topology>
    </subcellularLocation>
</comment>
<organism evidence="12 13">
    <name type="scientific">Clonostachys byssicola</name>
    <dbReference type="NCBI Taxonomy" id="160290"/>
    <lineage>
        <taxon>Eukaryota</taxon>
        <taxon>Fungi</taxon>
        <taxon>Dikarya</taxon>
        <taxon>Ascomycota</taxon>
        <taxon>Pezizomycotina</taxon>
        <taxon>Sordariomycetes</taxon>
        <taxon>Hypocreomycetidae</taxon>
        <taxon>Hypocreales</taxon>
        <taxon>Bionectriaceae</taxon>
        <taxon>Clonostachys</taxon>
    </lineage>
</organism>
<evidence type="ECO:0000256" key="1">
    <source>
        <dbReference type="ARBA" id="ARBA00004225"/>
    </source>
</evidence>
<feature type="repeat" description="Solcar" evidence="10">
    <location>
        <begin position="201"/>
        <end position="287"/>
    </location>
</feature>
<dbReference type="EMBL" id="CABFNO020001394">
    <property type="protein sequence ID" value="CAG9984765.1"/>
    <property type="molecule type" value="Genomic_DNA"/>
</dbReference>
<dbReference type="GO" id="GO:0071913">
    <property type="term" value="F:citrate secondary active transmembrane transporter activity"/>
    <property type="evidence" value="ECO:0007669"/>
    <property type="project" value="TreeGrafter"/>
</dbReference>
<evidence type="ECO:0000256" key="5">
    <source>
        <dbReference type="ARBA" id="ARBA00022737"/>
    </source>
</evidence>
<name>A0A9N9UD45_9HYPO</name>
<proteinExistence type="inferred from homology"/>
<dbReference type="InterPro" id="IPR018108">
    <property type="entry name" value="MCP_transmembrane"/>
</dbReference>
<evidence type="ECO:0000256" key="3">
    <source>
        <dbReference type="ARBA" id="ARBA00022448"/>
    </source>
</evidence>
<dbReference type="InterPro" id="IPR023395">
    <property type="entry name" value="MCP_dom_sf"/>
</dbReference>